<accession>A0A4Y9XQH3</accession>
<reference evidence="4 5" key="1">
    <citation type="submission" date="2019-02" db="EMBL/GenBank/DDBJ databases">
        <title>Genome sequencing of the rare red list fungi Dentipellis fragilis.</title>
        <authorList>
            <person name="Buettner E."/>
            <person name="Kellner H."/>
        </authorList>
    </citation>
    <scope>NUCLEOTIDE SEQUENCE [LARGE SCALE GENOMIC DNA]</scope>
    <source>
        <strain evidence="4 5">DSM 105465</strain>
    </source>
</reference>
<feature type="compositionally biased region" description="Basic residues" evidence="1">
    <location>
        <begin position="1213"/>
        <end position="1229"/>
    </location>
</feature>
<dbReference type="InterPro" id="IPR040521">
    <property type="entry name" value="KDZ"/>
</dbReference>
<dbReference type="Pfam" id="PF18803">
    <property type="entry name" value="CxC2"/>
    <property type="match status" value="1"/>
</dbReference>
<dbReference type="PANTHER" id="PTHR33104:SF2">
    <property type="entry name" value="CXC3 LIKE CYSTEINE CLUSTER DOMAIN-CONTAINING PROTEIN"/>
    <property type="match status" value="1"/>
</dbReference>
<evidence type="ECO:0000256" key="2">
    <source>
        <dbReference type="SAM" id="Phobius"/>
    </source>
</evidence>
<protein>
    <recommendedName>
        <fullName evidence="3">CxC2-like cysteine cluster KDZ transposase-associated domain-containing protein</fullName>
    </recommendedName>
</protein>
<feature type="region of interest" description="Disordered" evidence="1">
    <location>
        <begin position="189"/>
        <end position="254"/>
    </location>
</feature>
<feature type="region of interest" description="Disordered" evidence="1">
    <location>
        <begin position="1049"/>
        <end position="1074"/>
    </location>
</feature>
<dbReference type="STRING" id="205917.A0A4Y9XQH3"/>
<feature type="region of interest" description="Disordered" evidence="1">
    <location>
        <begin position="1206"/>
        <end position="1254"/>
    </location>
</feature>
<dbReference type="EMBL" id="SEOQ01001317">
    <property type="protein sequence ID" value="TFY52380.1"/>
    <property type="molecule type" value="Genomic_DNA"/>
</dbReference>
<dbReference type="PANTHER" id="PTHR33104">
    <property type="entry name" value="SI:DKEY-29D5.2"/>
    <property type="match status" value="1"/>
</dbReference>
<feature type="compositionally biased region" description="Polar residues" evidence="1">
    <location>
        <begin position="238"/>
        <end position="254"/>
    </location>
</feature>
<feature type="transmembrane region" description="Helical" evidence="2">
    <location>
        <begin position="695"/>
        <end position="712"/>
    </location>
</feature>
<evidence type="ECO:0000313" key="5">
    <source>
        <dbReference type="Proteomes" id="UP000298327"/>
    </source>
</evidence>
<keyword evidence="2" id="KW-0472">Membrane</keyword>
<keyword evidence="2" id="KW-0812">Transmembrane</keyword>
<feature type="transmembrane region" description="Helical" evidence="2">
    <location>
        <begin position="652"/>
        <end position="674"/>
    </location>
</feature>
<keyword evidence="5" id="KW-1185">Reference proteome</keyword>
<feature type="domain" description="CxC2-like cysteine cluster KDZ transposase-associated" evidence="3">
    <location>
        <begin position="386"/>
        <end position="435"/>
    </location>
</feature>
<feature type="compositionally biased region" description="Basic residues" evidence="1">
    <location>
        <begin position="227"/>
        <end position="236"/>
    </location>
</feature>
<dbReference type="AlphaFoldDB" id="A0A4Y9XQH3"/>
<dbReference type="Pfam" id="PF18758">
    <property type="entry name" value="KDZ"/>
    <property type="match status" value="1"/>
</dbReference>
<organism evidence="4 5">
    <name type="scientific">Dentipellis fragilis</name>
    <dbReference type="NCBI Taxonomy" id="205917"/>
    <lineage>
        <taxon>Eukaryota</taxon>
        <taxon>Fungi</taxon>
        <taxon>Dikarya</taxon>
        <taxon>Basidiomycota</taxon>
        <taxon>Agaricomycotina</taxon>
        <taxon>Agaricomycetes</taxon>
        <taxon>Russulales</taxon>
        <taxon>Hericiaceae</taxon>
        <taxon>Dentipellis</taxon>
    </lineage>
</organism>
<comment type="caution">
    <text evidence="4">The sequence shown here is derived from an EMBL/GenBank/DDBJ whole genome shotgun (WGS) entry which is preliminary data.</text>
</comment>
<sequence>MHTIIDDCLNRNRKRNRERRQEYQRVYAWVKRIGRCKVSRREREMEESIRKGQQERPYMNTIVLSHRRPDSKRTPQMADEEASILASCCQLYSELSLQHDGTERYRVAITDLLDSYVRKARQALCNGPDDQGADRPQDLHGLRHIIAGLHQELELLPQGPDVWLQAFGDHAMHVVLSICGIALMSSRKRKRTAPPRPIQISDDDDGGGGGGAGMDAAPSQHISISVPHHRKPRARLSRMQTQSQSQIHLPSEDQSPIPELTEAIQSFVEEDDIIQVHDEDARGHRGKTKWWHHNRRQGRKRQIDYLNEFQANRGTILDELLRHDGISDQPFPTPCATCHTVQGEISCTDCVWSHLLCASCIREGHAQNPFHRLKKWNGTYYESYSLYEAGLVIQLRHDGLPCPHPSANPTAMTIMDMSGIHKVNVRSCDCQRVSSAQLYIQAVMGKLLFHAMTLQAKTNVYDFYNGIVRVTDGSGLRQPKSRYHEFSRAVRCYRHLRMAKRGGHTHDAGGIENTALGSLVVECPACPHPGRNLPEDWENQPRHLRFLYCLFLAVDANFKLMRKNCLYQDLALASGWAYSVPRKLYLDHLASHEDEEEMKNCDSTFAAVNHANMPGQKRFSTNGVGAVVCARHYFFRPNGVGDLERGERYVNMGFILLMTVMMTGVIWRMLVISYDIACQFSKNFEKRMKTFPEKFRIGAATAVTFLVPKFHLPAHGSKCQMSFSFNLTAGVGRTHGEGIEANWSITNGVALSTREMSEEARREALDDNFGAINWYKLISMGMQIFRSLKEAVSQLARQQADFDDYLQTFPMDVIACWDAMINAWDEDKSKPNLYEEPVCETTLADVRLELSEEEAHQSAQGAISLHQTMASTFLSIGLDLKQQQRVLRSKDGSKDQNTTKKKNVYMPVITTLISAESNNQPTPPHDIPKPEFEKLWLPSDINPGLCSVGVLGGLVEKELCLCIAEAEDALHEIRRAIHVHMGFRHYKKAQVNGPSQKRNTRVWEMLNKYIARHDRHFERYNAARSALEALQPDLDAAWRSRLLPLRKSDLVDPSGDDADEDTTSTAAKRRKKTLGEGRKEIPWIWRTVGPDRCDLPQRVGQAMTTDDIHDSMRVTYAKSRARVHQRGIKRKADRARSACTCSMASCHPREPTGGPADEEIEKERQWEGKWERRFWEDGKGRRGCMGREPRAFKFVVRQLRWEPSEGLQGVRAQGRRHGGMGARKGRGRGKSRDPAEGARDTTGAVASARVSRSD</sequence>
<dbReference type="OrthoDB" id="2804062at2759"/>
<evidence type="ECO:0000256" key="1">
    <source>
        <dbReference type="SAM" id="MobiDB-lite"/>
    </source>
</evidence>
<feature type="compositionally biased region" description="Basic and acidic residues" evidence="1">
    <location>
        <begin position="1230"/>
        <end position="1239"/>
    </location>
</feature>
<keyword evidence="2" id="KW-1133">Transmembrane helix</keyword>
<gene>
    <name evidence="4" type="ORF">EVG20_g10575</name>
</gene>
<evidence type="ECO:0000313" key="4">
    <source>
        <dbReference type="EMBL" id="TFY52380.1"/>
    </source>
</evidence>
<proteinExistence type="predicted"/>
<evidence type="ECO:0000259" key="3">
    <source>
        <dbReference type="Pfam" id="PF18803"/>
    </source>
</evidence>
<name>A0A4Y9XQH3_9AGAM</name>
<dbReference type="Proteomes" id="UP000298327">
    <property type="component" value="Unassembled WGS sequence"/>
</dbReference>
<dbReference type="InterPro" id="IPR041457">
    <property type="entry name" value="CxC2_KDZ-assoc"/>
</dbReference>